<dbReference type="EMBL" id="JACJLV010000007">
    <property type="protein sequence ID" value="MBM6826187.1"/>
    <property type="molecule type" value="Genomic_DNA"/>
</dbReference>
<dbReference type="AlphaFoldDB" id="A0A938X0T3"/>
<comment type="caution">
    <text evidence="1">The sequence shown here is derived from an EMBL/GenBank/DDBJ whole genome shotgun (WGS) entry which is preliminary data.</text>
</comment>
<evidence type="ECO:0000313" key="1">
    <source>
        <dbReference type="EMBL" id="MBM6826187.1"/>
    </source>
</evidence>
<protein>
    <submittedName>
        <fullName evidence="1">Uncharacterized protein</fullName>
    </submittedName>
</protein>
<name>A0A938X0T3_9CLOT</name>
<reference evidence="1" key="1">
    <citation type="submission" date="2020-08" db="EMBL/GenBank/DDBJ databases">
        <authorList>
            <person name="Cejkova D."/>
            <person name="Kubasova T."/>
            <person name="Jahodarova E."/>
            <person name="Rychlik I."/>
        </authorList>
    </citation>
    <scope>NUCLEOTIDE SEQUENCE</scope>
    <source>
        <strain evidence="1">An420c</strain>
    </source>
</reference>
<gene>
    <name evidence="1" type="ORF">H6A13_03575</name>
</gene>
<proteinExistence type="predicted"/>
<organism evidence="1 2">
    <name type="scientific">Mordavella massiliensis</name>
    <dbReference type="NCBI Taxonomy" id="1871024"/>
    <lineage>
        <taxon>Bacteria</taxon>
        <taxon>Bacillati</taxon>
        <taxon>Bacillota</taxon>
        <taxon>Clostridia</taxon>
        <taxon>Eubacteriales</taxon>
        <taxon>Clostridiaceae</taxon>
        <taxon>Mordavella</taxon>
    </lineage>
</organism>
<evidence type="ECO:0000313" key="2">
    <source>
        <dbReference type="Proteomes" id="UP000713880"/>
    </source>
</evidence>
<dbReference type="Proteomes" id="UP000713880">
    <property type="component" value="Unassembled WGS sequence"/>
</dbReference>
<sequence length="95" mass="11596">MYIQNSELKLDKGIYAQRKNWDYEAKIALAKRRIEEWDVHWDSQVYLSFSGFINSDGFEDETEFDAFNMEELKMLYRDFCRENGFRQNTVLYVER</sequence>
<reference evidence="1" key="2">
    <citation type="journal article" date="2021" name="Sci. Rep.">
        <title>The distribution of antibiotic resistance genes in chicken gut microbiota commensals.</title>
        <authorList>
            <person name="Juricova H."/>
            <person name="Matiasovicova J."/>
            <person name="Kubasova T."/>
            <person name="Cejkova D."/>
            <person name="Rychlik I."/>
        </authorList>
    </citation>
    <scope>NUCLEOTIDE SEQUENCE</scope>
    <source>
        <strain evidence="1">An420c</strain>
    </source>
</reference>
<accession>A0A938X0T3</accession>
<keyword evidence="2" id="KW-1185">Reference proteome</keyword>
<dbReference type="RefSeq" id="WP_087151968.1">
    <property type="nucleotide sequence ID" value="NZ_JACJLV010000007.1"/>
</dbReference>